<evidence type="ECO:0000313" key="1">
    <source>
        <dbReference type="EMBL" id="SRX93233.1"/>
    </source>
</evidence>
<dbReference type="AlphaFoldDB" id="A0A375YWB3"/>
<dbReference type="EMBL" id="UEGW01000001">
    <property type="protein sequence ID" value="SRX93233.1"/>
    <property type="molecule type" value="Genomic_DNA"/>
</dbReference>
<accession>A0A375YWB3</accession>
<proteinExistence type="predicted"/>
<dbReference type="RefSeq" id="WP_113963392.1">
    <property type="nucleotide sequence ID" value="NZ_UEGW01000001.1"/>
</dbReference>
<organism evidence="1 2">
    <name type="scientific">Mycobacterium shimoidei</name>
    <dbReference type="NCBI Taxonomy" id="29313"/>
    <lineage>
        <taxon>Bacteria</taxon>
        <taxon>Bacillati</taxon>
        <taxon>Actinomycetota</taxon>
        <taxon>Actinomycetes</taxon>
        <taxon>Mycobacteriales</taxon>
        <taxon>Mycobacteriaceae</taxon>
        <taxon>Mycobacterium</taxon>
    </lineage>
</organism>
<name>A0A375YWB3_MYCSH</name>
<keyword evidence="2" id="KW-1185">Reference proteome</keyword>
<reference evidence="1 2" key="1">
    <citation type="submission" date="2018-05" db="EMBL/GenBank/DDBJ databases">
        <authorList>
            <consortium name="IHU Genomes"/>
        </authorList>
    </citation>
    <scope>NUCLEOTIDE SEQUENCE [LARGE SCALE GENOMIC DNA]</scope>
    <source>
        <strain evidence="1 2">P7336</strain>
    </source>
</reference>
<dbReference type="Proteomes" id="UP000252015">
    <property type="component" value="Unassembled WGS sequence"/>
</dbReference>
<gene>
    <name evidence="1" type="ORF">MSP7336_01469</name>
</gene>
<evidence type="ECO:0000313" key="2">
    <source>
        <dbReference type="Proteomes" id="UP000252015"/>
    </source>
</evidence>
<sequence>MGFDRSEWLAAIIAHYGGAMVTPVDAATEILLGKTDADSMAESINRRGRKVGDDVMATTTAADCADAVEELISLGFLESVFSADCPSCAESDCNEHVLELRLPERL</sequence>
<protein>
    <submittedName>
        <fullName evidence="1">Uncharacterized protein</fullName>
    </submittedName>
</protein>